<keyword evidence="2" id="KW-1185">Reference proteome</keyword>
<dbReference type="Proteomes" id="UP000005667">
    <property type="component" value="Plasmid AZO_p5"/>
</dbReference>
<proteinExistence type="predicted"/>
<protein>
    <submittedName>
        <fullName evidence="1">Uncharacterized protein</fullName>
    </submittedName>
</protein>
<evidence type="ECO:0000313" key="1">
    <source>
        <dbReference type="EMBL" id="CBS91289.1"/>
    </source>
</evidence>
<dbReference type="AlphaFoldDB" id="G7ZIC2"/>
<reference evidence="2" key="1">
    <citation type="journal article" date="2011" name="PLoS Genet.">
        <title>Azospirillum genomes reveal transition of bacteria from aquatic to terrestrial environments.</title>
        <authorList>
            <person name="Wisniewski-Dye F."/>
            <person name="Borziak K."/>
            <person name="Khalsa-Moyers G."/>
            <person name="Alexandre G."/>
            <person name="Sukharnikov L.O."/>
            <person name="Wuichet K."/>
            <person name="Hurst G.B."/>
            <person name="McDonald W.H."/>
            <person name="Robertson J.S."/>
            <person name="Barbe V."/>
            <person name="Calteau A."/>
            <person name="Rouy Z."/>
            <person name="Mangenot S."/>
            <person name="Prigent-Combaret C."/>
            <person name="Normand P."/>
            <person name="Boyer M."/>
            <person name="Siguier P."/>
            <person name="Dessaux Y."/>
            <person name="Elmerich C."/>
            <person name="Condemine G."/>
            <person name="Krishnen G."/>
            <person name="Kennedy I."/>
            <person name="Paterson A.H."/>
            <person name="Gonzalez V."/>
            <person name="Mavingui P."/>
            <person name="Zhulin I.B."/>
        </authorList>
    </citation>
    <scope>NUCLEOTIDE SEQUENCE [LARGE SCALE GENOMIC DNA]</scope>
    <source>
        <strain evidence="2">4B</strain>
    </source>
</reference>
<dbReference type="OrthoDB" id="328758at2"/>
<dbReference type="KEGG" id="ali:AZOLI_p50294"/>
<gene>
    <name evidence="1" type="ordered locus">AZOLI_p50294</name>
</gene>
<sequence>MNKTLLVNCVESYFSDIERLKRFHRMPIANRYKRAGYTLKWFGRIRPIQLTQTPVQHRTTNPDGSYAREEIDPVIERCMLINADFALIHALIWVGADPKQVSEDVWRELLYTVHYRDIDGGVMAQYLHQIALRWPSASPDKTQTEEAAAPSA</sequence>
<evidence type="ECO:0000313" key="2">
    <source>
        <dbReference type="Proteomes" id="UP000005667"/>
    </source>
</evidence>
<dbReference type="EMBL" id="FQ311873">
    <property type="protein sequence ID" value="CBS91289.1"/>
    <property type="molecule type" value="Genomic_DNA"/>
</dbReference>
<name>G7ZIC2_AZOL4</name>
<organism evidence="1 2">
    <name type="scientific">Azospirillum lipoferum (strain 4B)</name>
    <dbReference type="NCBI Taxonomy" id="862719"/>
    <lineage>
        <taxon>Bacteria</taxon>
        <taxon>Pseudomonadati</taxon>
        <taxon>Pseudomonadota</taxon>
        <taxon>Alphaproteobacteria</taxon>
        <taxon>Rhodospirillales</taxon>
        <taxon>Azospirillaceae</taxon>
        <taxon>Azospirillum</taxon>
    </lineage>
</organism>
<accession>G7ZIC2</accession>
<keyword evidence="1" id="KW-0614">Plasmid</keyword>
<geneLocation type="plasmid" evidence="1 2">
    <name>AZO_p5</name>
</geneLocation>
<dbReference type="HOGENOM" id="CLU_1718597_0_0_5"/>